<protein>
    <submittedName>
        <fullName evidence="2">Uncharacterized protein</fullName>
    </submittedName>
</protein>
<name>A0A2N9GZP7_FAGSY</name>
<feature type="region of interest" description="Disordered" evidence="1">
    <location>
        <begin position="1"/>
        <end position="21"/>
    </location>
</feature>
<dbReference type="EMBL" id="OIVN01002580">
    <property type="protein sequence ID" value="SPD04830.1"/>
    <property type="molecule type" value="Genomic_DNA"/>
</dbReference>
<dbReference type="AlphaFoldDB" id="A0A2N9GZP7"/>
<reference evidence="2" key="1">
    <citation type="submission" date="2018-02" db="EMBL/GenBank/DDBJ databases">
        <authorList>
            <person name="Cohen D.B."/>
            <person name="Kent A.D."/>
        </authorList>
    </citation>
    <scope>NUCLEOTIDE SEQUENCE</scope>
</reference>
<sequence length="194" mass="21796">MARTKQVPASQPQNPSSPTSRNTITKARAKFLYAFMTKVFIDLTSVICKSLIEMHECEDKMSHLIYPCLITRLLTHLKIMIPSNIPQLPQSAKPIDNGAGPSLSTPYSADAMASLHAITGFQERIFNKLKKHDVMLAKMSKRLERIQEWTYDIPEREDNDADNLDDGEDEDGSNDNDDTEANEGSTDVDVHCKK</sequence>
<feature type="compositionally biased region" description="Polar residues" evidence="1">
    <location>
        <begin position="7"/>
        <end position="21"/>
    </location>
</feature>
<feature type="compositionally biased region" description="Acidic residues" evidence="1">
    <location>
        <begin position="155"/>
        <end position="181"/>
    </location>
</feature>
<accession>A0A2N9GZP7</accession>
<evidence type="ECO:0000313" key="2">
    <source>
        <dbReference type="EMBL" id="SPD04830.1"/>
    </source>
</evidence>
<proteinExistence type="predicted"/>
<organism evidence="2">
    <name type="scientific">Fagus sylvatica</name>
    <name type="common">Beechnut</name>
    <dbReference type="NCBI Taxonomy" id="28930"/>
    <lineage>
        <taxon>Eukaryota</taxon>
        <taxon>Viridiplantae</taxon>
        <taxon>Streptophyta</taxon>
        <taxon>Embryophyta</taxon>
        <taxon>Tracheophyta</taxon>
        <taxon>Spermatophyta</taxon>
        <taxon>Magnoliopsida</taxon>
        <taxon>eudicotyledons</taxon>
        <taxon>Gunneridae</taxon>
        <taxon>Pentapetalae</taxon>
        <taxon>rosids</taxon>
        <taxon>fabids</taxon>
        <taxon>Fagales</taxon>
        <taxon>Fagaceae</taxon>
        <taxon>Fagus</taxon>
    </lineage>
</organism>
<gene>
    <name evidence="2" type="ORF">FSB_LOCUS32712</name>
</gene>
<evidence type="ECO:0000256" key="1">
    <source>
        <dbReference type="SAM" id="MobiDB-lite"/>
    </source>
</evidence>
<feature type="region of interest" description="Disordered" evidence="1">
    <location>
        <begin position="151"/>
        <end position="194"/>
    </location>
</feature>